<evidence type="ECO:0000256" key="1">
    <source>
        <dbReference type="SAM" id="SignalP"/>
    </source>
</evidence>
<dbReference type="RefSeq" id="WP_191702087.1">
    <property type="nucleotide sequence ID" value="NZ_JACSPW010000001.1"/>
</dbReference>
<feature type="domain" description="SLH" evidence="2">
    <location>
        <begin position="156"/>
        <end position="217"/>
    </location>
</feature>
<reference evidence="3 4" key="1">
    <citation type="submission" date="2020-08" db="EMBL/GenBank/DDBJ databases">
        <title>A Genomic Blueprint of the Chicken Gut Microbiome.</title>
        <authorList>
            <person name="Gilroy R."/>
            <person name="Ravi A."/>
            <person name="Getino M."/>
            <person name="Pursley I."/>
            <person name="Horton D.L."/>
            <person name="Alikhan N.-F."/>
            <person name="Baker D."/>
            <person name="Gharbi K."/>
            <person name="Hall N."/>
            <person name="Watson M."/>
            <person name="Adriaenssens E.M."/>
            <person name="Foster-Nyarko E."/>
            <person name="Jarju S."/>
            <person name="Secka A."/>
            <person name="Antonio M."/>
            <person name="Oren A."/>
            <person name="Chaudhuri R."/>
            <person name="La Ragione R.M."/>
            <person name="Hildebrand F."/>
            <person name="Pallen M.J."/>
        </authorList>
    </citation>
    <scope>NUCLEOTIDE SEQUENCE [LARGE SCALE GENOMIC DNA]</scope>
    <source>
        <strain evidence="3 4">Sa1YVA6</strain>
    </source>
</reference>
<evidence type="ECO:0000313" key="4">
    <source>
        <dbReference type="Proteomes" id="UP000600565"/>
    </source>
</evidence>
<dbReference type="Proteomes" id="UP000600565">
    <property type="component" value="Unassembled WGS sequence"/>
</dbReference>
<feature type="domain" description="SLH" evidence="2">
    <location>
        <begin position="92"/>
        <end position="154"/>
    </location>
</feature>
<dbReference type="InterPro" id="IPR001119">
    <property type="entry name" value="SLH_dom"/>
</dbReference>
<comment type="caution">
    <text evidence="3">The sequence shown here is derived from an EMBL/GenBank/DDBJ whole genome shotgun (WGS) entry which is preliminary data.</text>
</comment>
<feature type="chain" id="PRO_5046187087" evidence="1">
    <location>
        <begin position="19"/>
        <end position="220"/>
    </location>
</feature>
<organism evidence="3 4">
    <name type="scientific">Solibacillus merdavium</name>
    <dbReference type="NCBI Taxonomy" id="2762218"/>
    <lineage>
        <taxon>Bacteria</taxon>
        <taxon>Bacillati</taxon>
        <taxon>Bacillota</taxon>
        <taxon>Bacilli</taxon>
        <taxon>Bacillales</taxon>
        <taxon>Caryophanaceae</taxon>
        <taxon>Solibacillus</taxon>
    </lineage>
</organism>
<dbReference type="Pfam" id="PF00395">
    <property type="entry name" value="SLH"/>
    <property type="match status" value="3"/>
</dbReference>
<accession>A0ABR8XHL0</accession>
<protein>
    <submittedName>
        <fullName evidence="3">S-layer homology domain-containing protein</fullName>
    </submittedName>
</protein>
<keyword evidence="1" id="KW-0732">Signal</keyword>
<dbReference type="PROSITE" id="PS51272">
    <property type="entry name" value="SLH"/>
    <property type="match status" value="3"/>
</dbReference>
<evidence type="ECO:0000313" key="3">
    <source>
        <dbReference type="EMBL" id="MBD8031431.1"/>
    </source>
</evidence>
<dbReference type="PANTHER" id="PTHR43308">
    <property type="entry name" value="OUTER MEMBRANE PROTEIN ALPHA-RELATED"/>
    <property type="match status" value="1"/>
</dbReference>
<feature type="domain" description="SLH" evidence="2">
    <location>
        <begin position="31"/>
        <end position="91"/>
    </location>
</feature>
<sequence length="220" mass="23747">MKKLLYTSFIILALFVTAMLPVNDLSVEAAAVNPFTDVKDSNSHAKAILSLYNDGIITGTSTTTYEPGKSATRGEAALFLANALGLQENTEKNGTFKDVPSSSIYYQAVTALTKAGIVNGYGDEFKPNTTLTRAQLSKMLTIGFELHQSTQTKTKFTDVNKLTDGATKQYIQTLVDYGITKGTTATTFSPNMKLTRGQLATFLFNAINVASDELTVISVE</sequence>
<evidence type="ECO:0000259" key="2">
    <source>
        <dbReference type="PROSITE" id="PS51272"/>
    </source>
</evidence>
<keyword evidence="4" id="KW-1185">Reference proteome</keyword>
<dbReference type="EMBL" id="JACSPW010000001">
    <property type="protein sequence ID" value="MBD8031431.1"/>
    <property type="molecule type" value="Genomic_DNA"/>
</dbReference>
<gene>
    <name evidence="3" type="ORF">H9632_00030</name>
</gene>
<proteinExistence type="predicted"/>
<dbReference type="PANTHER" id="PTHR43308:SF5">
    <property type="entry name" value="S-LAYER PROTEIN _ PEPTIDOGLYCAN ENDO-BETA-N-ACETYLGLUCOSAMINIDASE"/>
    <property type="match status" value="1"/>
</dbReference>
<name>A0ABR8XHL0_9BACL</name>
<dbReference type="InterPro" id="IPR051465">
    <property type="entry name" value="Cell_Envelope_Struct_Comp"/>
</dbReference>
<feature type="signal peptide" evidence="1">
    <location>
        <begin position="1"/>
        <end position="18"/>
    </location>
</feature>